<dbReference type="EMBL" id="AM920427">
    <property type="protein sequence ID" value="CAP80686.1"/>
    <property type="molecule type" value="Genomic_DNA"/>
</dbReference>
<evidence type="ECO:0000256" key="1">
    <source>
        <dbReference type="SAM" id="SignalP"/>
    </source>
</evidence>
<protein>
    <submittedName>
        <fullName evidence="2">Pc12g10590 protein</fullName>
    </submittedName>
</protein>
<gene>
    <name evidence="2" type="ORF">Pc12g10590</name>
    <name evidence="2" type="ORF">PCH_Pc12g10590</name>
</gene>
<dbReference type="STRING" id="500485.B6H0R7"/>
<dbReference type="PANTHER" id="PTHR36195:SF5">
    <property type="entry name" value="BYS1 FAMILY PROTEIN (AFU_ORTHOLOGUE AFUA_2G04533)"/>
    <property type="match status" value="1"/>
</dbReference>
<proteinExistence type="predicted"/>
<dbReference type="Pfam" id="PF04681">
    <property type="entry name" value="Bys1"/>
    <property type="match status" value="1"/>
</dbReference>
<keyword evidence="1" id="KW-0732">Signal</keyword>
<organism evidence="2 3">
    <name type="scientific">Penicillium rubens (strain ATCC 28089 / DSM 1075 / NRRL 1951 / Wisconsin 54-1255)</name>
    <name type="common">Penicillium chrysogenum</name>
    <dbReference type="NCBI Taxonomy" id="500485"/>
    <lineage>
        <taxon>Eukaryota</taxon>
        <taxon>Fungi</taxon>
        <taxon>Dikarya</taxon>
        <taxon>Ascomycota</taxon>
        <taxon>Pezizomycotina</taxon>
        <taxon>Eurotiomycetes</taxon>
        <taxon>Eurotiomycetidae</taxon>
        <taxon>Eurotiales</taxon>
        <taxon>Aspergillaceae</taxon>
        <taxon>Penicillium</taxon>
        <taxon>Penicillium chrysogenum species complex</taxon>
    </lineage>
</organism>
<dbReference type="AlphaFoldDB" id="B6H0R7"/>
<accession>B6H0R7</accession>
<dbReference type="HOGENOM" id="CLU_083650_0_0_1"/>
<evidence type="ECO:0000313" key="2">
    <source>
        <dbReference type="EMBL" id="CAP80686.1"/>
    </source>
</evidence>
<dbReference type="InterPro" id="IPR006771">
    <property type="entry name" value="CetA-like"/>
</dbReference>
<evidence type="ECO:0000313" key="3">
    <source>
        <dbReference type="Proteomes" id="UP000000724"/>
    </source>
</evidence>
<dbReference type="PANTHER" id="PTHR36195">
    <property type="entry name" value="DOMAIN PROTEIN, PUTATIVE (AFU_ORTHOLOGUE AFUA_5G01990)-RELATED-RELATED"/>
    <property type="match status" value="1"/>
</dbReference>
<sequence>MYLSTILPLLSLTTLALSTPTIHENHRGPRAIPYSALPSSSIGLLIPSSTPTPVHRKLGHAIVHNNCKFPVYLWSVGSTVLPEETLLPNDEYNEVFRENPDTGGIAIKISTDRDGLYNSAPQMIFAYNLSSTRERGERQDKVWYDLSDVFGDPFVGYPVNLMPSEPLISWKDGVPPAGSQYCAIAALIAYHGGYIGYMESHDRRVSTSTSVVEYRWIGTRVLQNGENGET</sequence>
<feature type="signal peptide" evidence="1">
    <location>
        <begin position="1"/>
        <end position="18"/>
    </location>
</feature>
<feature type="chain" id="PRO_5002845284" evidence="1">
    <location>
        <begin position="19"/>
        <end position="230"/>
    </location>
</feature>
<dbReference type="BioCyc" id="PCHR:PC12G10590-MONOMER"/>
<reference evidence="2 3" key="1">
    <citation type="journal article" date="2008" name="Nat. Biotechnol.">
        <title>Genome sequencing and analysis of the filamentous fungus Penicillium chrysogenum.</title>
        <authorList>
            <person name="van den Berg M.A."/>
            <person name="Albang R."/>
            <person name="Albermann K."/>
            <person name="Badger J.H."/>
            <person name="Daran J.-M."/>
            <person name="Driessen A.J.M."/>
            <person name="Garcia-Estrada C."/>
            <person name="Fedorova N.D."/>
            <person name="Harris D.M."/>
            <person name="Heijne W.H.M."/>
            <person name="Joardar V.S."/>
            <person name="Kiel J.A.K.W."/>
            <person name="Kovalchuk A."/>
            <person name="Martin J.F."/>
            <person name="Nierman W.C."/>
            <person name="Nijland J.G."/>
            <person name="Pronk J.T."/>
            <person name="Roubos J.A."/>
            <person name="van der Klei I.J."/>
            <person name="van Peij N.N.M.E."/>
            <person name="Veenhuis M."/>
            <person name="von Doehren H."/>
            <person name="Wagner C."/>
            <person name="Wortman J.R."/>
            <person name="Bovenberg R.A.L."/>
        </authorList>
    </citation>
    <scope>NUCLEOTIDE SEQUENCE [LARGE SCALE GENOMIC DNA]</scope>
    <source>
        <strain evidence="3">ATCC 28089 / DSM 1075 / NRRL 1951 / Wisconsin 54-1255</strain>
    </source>
</reference>
<dbReference type="VEuPathDB" id="FungiDB:PCH_Pc12g10590"/>
<dbReference type="OrthoDB" id="3682664at2759"/>
<name>B6H0R7_PENRW</name>
<keyword evidence="3" id="KW-1185">Reference proteome</keyword>
<dbReference type="Proteomes" id="UP000000724">
    <property type="component" value="Contig Pc00c12"/>
</dbReference>
<dbReference type="OMA" id="TPTIHEN"/>